<dbReference type="VEuPathDB" id="VectorBase:ASIC022077"/>
<keyword evidence="4" id="KW-1185">Reference proteome</keyword>
<evidence type="ECO:0000313" key="2">
    <source>
        <dbReference type="EMBL" id="KFB53677.1"/>
    </source>
</evidence>
<sequence>MCFHMVQSKIKQNLQYNPGDHESSSLPKHIPSRKTAPQNQKSTPKTLHPNPDLIDRNGRKPDSNPIGEYRNIKGAIAPGPIWECNRDRIKQYVDEHRSGM</sequence>
<protein>
    <submittedName>
        <fullName evidence="2 3">Uncharacterized protein</fullName>
    </submittedName>
</protein>
<feature type="compositionally biased region" description="Polar residues" evidence="1">
    <location>
        <begin position="35"/>
        <end position="45"/>
    </location>
</feature>
<feature type="compositionally biased region" description="Basic and acidic residues" evidence="1">
    <location>
        <begin position="53"/>
        <end position="62"/>
    </location>
</feature>
<dbReference type="EMBL" id="KE525421">
    <property type="protein sequence ID" value="KFB53677.1"/>
    <property type="molecule type" value="Genomic_DNA"/>
</dbReference>
<dbReference type="EnsemblMetazoa" id="ASIC022077-RA">
    <property type="protein sequence ID" value="ASIC022077-PA"/>
    <property type="gene ID" value="ASIC022077"/>
</dbReference>
<dbReference type="EMBL" id="ATLV01026958">
    <property type="status" value="NOT_ANNOTATED_CDS"/>
    <property type="molecule type" value="Genomic_DNA"/>
</dbReference>
<gene>
    <name evidence="2" type="ORF">ZHAS_00022077</name>
</gene>
<feature type="region of interest" description="Disordered" evidence="1">
    <location>
        <begin position="13"/>
        <end position="71"/>
    </location>
</feature>
<reference evidence="2 4" key="1">
    <citation type="journal article" date="2014" name="BMC Genomics">
        <title>Genome sequence of Anopheles sinensis provides insight into genetics basis of mosquito competence for malaria parasites.</title>
        <authorList>
            <person name="Zhou D."/>
            <person name="Zhang D."/>
            <person name="Ding G."/>
            <person name="Shi L."/>
            <person name="Hou Q."/>
            <person name="Ye Y."/>
            <person name="Xu Y."/>
            <person name="Zhou H."/>
            <person name="Xiong C."/>
            <person name="Li S."/>
            <person name="Yu J."/>
            <person name="Hong S."/>
            <person name="Yu X."/>
            <person name="Zou P."/>
            <person name="Chen C."/>
            <person name="Chang X."/>
            <person name="Wang W."/>
            <person name="Lv Y."/>
            <person name="Sun Y."/>
            <person name="Ma L."/>
            <person name="Shen B."/>
            <person name="Zhu C."/>
        </authorList>
    </citation>
    <scope>NUCLEOTIDE SEQUENCE [LARGE SCALE GENOMIC DNA]</scope>
</reference>
<dbReference type="AlphaFoldDB" id="A0A084WTY3"/>
<accession>A0A084WTY3</accession>
<evidence type="ECO:0000313" key="4">
    <source>
        <dbReference type="Proteomes" id="UP000030765"/>
    </source>
</evidence>
<proteinExistence type="predicted"/>
<evidence type="ECO:0000256" key="1">
    <source>
        <dbReference type="SAM" id="MobiDB-lite"/>
    </source>
</evidence>
<reference evidence="3" key="2">
    <citation type="submission" date="2020-05" db="UniProtKB">
        <authorList>
            <consortium name="EnsemblMetazoa"/>
        </authorList>
    </citation>
    <scope>IDENTIFICATION</scope>
</reference>
<organism evidence="2">
    <name type="scientific">Anopheles sinensis</name>
    <name type="common">Mosquito</name>
    <dbReference type="NCBI Taxonomy" id="74873"/>
    <lineage>
        <taxon>Eukaryota</taxon>
        <taxon>Metazoa</taxon>
        <taxon>Ecdysozoa</taxon>
        <taxon>Arthropoda</taxon>
        <taxon>Hexapoda</taxon>
        <taxon>Insecta</taxon>
        <taxon>Pterygota</taxon>
        <taxon>Neoptera</taxon>
        <taxon>Endopterygota</taxon>
        <taxon>Diptera</taxon>
        <taxon>Nematocera</taxon>
        <taxon>Culicoidea</taxon>
        <taxon>Culicidae</taxon>
        <taxon>Anophelinae</taxon>
        <taxon>Anopheles</taxon>
    </lineage>
</organism>
<name>A0A084WTY3_ANOSI</name>
<evidence type="ECO:0000313" key="3">
    <source>
        <dbReference type="EnsemblMetazoa" id="ASIC022077-PA"/>
    </source>
</evidence>
<dbReference type="Proteomes" id="UP000030765">
    <property type="component" value="Unassembled WGS sequence"/>
</dbReference>